<evidence type="ECO:0000313" key="1">
    <source>
        <dbReference type="EMBL" id="KAI3685860.1"/>
    </source>
</evidence>
<dbReference type="EMBL" id="CM042058">
    <property type="protein sequence ID" value="KAI3685860.1"/>
    <property type="molecule type" value="Genomic_DNA"/>
</dbReference>
<protein>
    <submittedName>
        <fullName evidence="1">Uncharacterized protein</fullName>
    </submittedName>
</protein>
<sequence length="346" mass="37172">MNASEPCPFPSAKTPPHSTHRITTCYHRPNLSCQSTIQNTTLLLLSVIDHELPASAAAVAGSWGHTGSSSVIAKKRLSKKKGSLTGEKEVVAATDLVNSNFANKIDRSTGFGGSEKSMEVEVENNLPKVIITSQSEINANSISTMEVNGMNLVEKAPVNLSIGNSNVTKGTIKVGEREWGSAKKTFTFGNGSVVGNEKEAGDVNSGNSKVTEVEMTENGQLSSGKGNEAAKQSVNAWKSNGITLADKIKGKTDSKIVLKYKPPIKLDDEFGFPTGKAWFCINSLLDWEVIRIAMENDCGQSAVGSVVKRPVADLLLDQDQSIIGGIRRFIGFLLRNMAIVQYWSVL</sequence>
<proteinExistence type="predicted"/>
<evidence type="ECO:0000313" key="2">
    <source>
        <dbReference type="Proteomes" id="UP001055879"/>
    </source>
</evidence>
<gene>
    <name evidence="1" type="ORF">L6452_35121</name>
</gene>
<comment type="caution">
    <text evidence="1">The sequence shown here is derived from an EMBL/GenBank/DDBJ whole genome shotgun (WGS) entry which is preliminary data.</text>
</comment>
<accession>A0ACB8YLA9</accession>
<dbReference type="Proteomes" id="UP001055879">
    <property type="component" value="Linkage Group LG12"/>
</dbReference>
<name>A0ACB8YLA9_ARCLA</name>
<reference evidence="1 2" key="2">
    <citation type="journal article" date="2022" name="Mol. Ecol. Resour.">
        <title>The genomes of chicory, endive, great burdock and yacon provide insights into Asteraceae paleo-polyploidization history and plant inulin production.</title>
        <authorList>
            <person name="Fan W."/>
            <person name="Wang S."/>
            <person name="Wang H."/>
            <person name="Wang A."/>
            <person name="Jiang F."/>
            <person name="Liu H."/>
            <person name="Zhao H."/>
            <person name="Xu D."/>
            <person name="Zhang Y."/>
        </authorList>
    </citation>
    <scope>NUCLEOTIDE SEQUENCE [LARGE SCALE GENOMIC DNA]</scope>
    <source>
        <strain evidence="2">cv. Niubang</strain>
    </source>
</reference>
<keyword evidence="2" id="KW-1185">Reference proteome</keyword>
<organism evidence="1 2">
    <name type="scientific">Arctium lappa</name>
    <name type="common">Greater burdock</name>
    <name type="synonym">Lappa major</name>
    <dbReference type="NCBI Taxonomy" id="4217"/>
    <lineage>
        <taxon>Eukaryota</taxon>
        <taxon>Viridiplantae</taxon>
        <taxon>Streptophyta</taxon>
        <taxon>Embryophyta</taxon>
        <taxon>Tracheophyta</taxon>
        <taxon>Spermatophyta</taxon>
        <taxon>Magnoliopsida</taxon>
        <taxon>eudicotyledons</taxon>
        <taxon>Gunneridae</taxon>
        <taxon>Pentapetalae</taxon>
        <taxon>asterids</taxon>
        <taxon>campanulids</taxon>
        <taxon>Asterales</taxon>
        <taxon>Asteraceae</taxon>
        <taxon>Carduoideae</taxon>
        <taxon>Cardueae</taxon>
        <taxon>Arctiinae</taxon>
        <taxon>Arctium</taxon>
    </lineage>
</organism>
<reference evidence="2" key="1">
    <citation type="journal article" date="2022" name="Mol. Ecol. Resour.">
        <title>The genomes of chicory, endive, great burdock and yacon provide insights into Asteraceae palaeo-polyploidization history and plant inulin production.</title>
        <authorList>
            <person name="Fan W."/>
            <person name="Wang S."/>
            <person name="Wang H."/>
            <person name="Wang A."/>
            <person name="Jiang F."/>
            <person name="Liu H."/>
            <person name="Zhao H."/>
            <person name="Xu D."/>
            <person name="Zhang Y."/>
        </authorList>
    </citation>
    <scope>NUCLEOTIDE SEQUENCE [LARGE SCALE GENOMIC DNA]</scope>
    <source>
        <strain evidence="2">cv. Niubang</strain>
    </source>
</reference>